<dbReference type="FunFam" id="3.40.30.10:FF:000007">
    <property type="entry name" value="Thioredoxin-dependent thiol peroxidase"/>
    <property type="match status" value="1"/>
</dbReference>
<protein>
    <recommendedName>
        <fullName evidence="3">thioredoxin-dependent peroxiredoxin</fullName>
        <ecNumber evidence="3">1.11.1.24</ecNumber>
    </recommendedName>
    <alternativeName>
        <fullName evidence="9">Thioredoxin peroxidase</fullName>
    </alternativeName>
</protein>
<dbReference type="EMBL" id="JAHJDP010000031">
    <property type="protein sequence ID" value="MBU2690421.1"/>
    <property type="molecule type" value="Genomic_DNA"/>
</dbReference>
<dbReference type="InterPro" id="IPR036249">
    <property type="entry name" value="Thioredoxin-like_sf"/>
</dbReference>
<gene>
    <name evidence="13" type="ORF">KJ970_05790</name>
</gene>
<comment type="subunit">
    <text evidence="2">Monomer.</text>
</comment>
<dbReference type="InterPro" id="IPR050924">
    <property type="entry name" value="Peroxiredoxin_BCP/PrxQ"/>
</dbReference>
<dbReference type="PANTHER" id="PTHR42801:SF4">
    <property type="entry name" value="AHPC_TSA FAMILY PROTEIN"/>
    <property type="match status" value="1"/>
</dbReference>
<comment type="similarity">
    <text evidence="10">Belongs to the peroxiredoxin family. BCP/PrxQ subfamily.</text>
</comment>
<dbReference type="InterPro" id="IPR000866">
    <property type="entry name" value="AhpC/TSA"/>
</dbReference>
<dbReference type="GO" id="GO:0008379">
    <property type="term" value="F:thioredoxin peroxidase activity"/>
    <property type="evidence" value="ECO:0007669"/>
    <property type="project" value="TreeGrafter"/>
</dbReference>
<organism evidence="13 14">
    <name type="scientific">Eiseniibacteriota bacterium</name>
    <dbReference type="NCBI Taxonomy" id="2212470"/>
    <lineage>
        <taxon>Bacteria</taxon>
        <taxon>Candidatus Eiseniibacteriota</taxon>
    </lineage>
</organism>
<evidence type="ECO:0000256" key="3">
    <source>
        <dbReference type="ARBA" id="ARBA00013017"/>
    </source>
</evidence>
<dbReference type="InterPro" id="IPR013766">
    <property type="entry name" value="Thioredoxin_domain"/>
</dbReference>
<dbReference type="EC" id="1.11.1.24" evidence="3"/>
<evidence type="ECO:0000256" key="11">
    <source>
        <dbReference type="ARBA" id="ARBA00049091"/>
    </source>
</evidence>
<dbReference type="Pfam" id="PF00578">
    <property type="entry name" value="AhpC-TSA"/>
    <property type="match status" value="1"/>
</dbReference>
<dbReference type="PROSITE" id="PS51352">
    <property type="entry name" value="THIOREDOXIN_2"/>
    <property type="match status" value="1"/>
</dbReference>
<keyword evidence="7" id="KW-1015">Disulfide bond</keyword>
<evidence type="ECO:0000313" key="14">
    <source>
        <dbReference type="Proteomes" id="UP000777784"/>
    </source>
</evidence>
<comment type="catalytic activity">
    <reaction evidence="11">
        <text>a hydroperoxide + [thioredoxin]-dithiol = an alcohol + [thioredoxin]-disulfide + H2O</text>
        <dbReference type="Rhea" id="RHEA:62620"/>
        <dbReference type="Rhea" id="RHEA-COMP:10698"/>
        <dbReference type="Rhea" id="RHEA-COMP:10700"/>
        <dbReference type="ChEBI" id="CHEBI:15377"/>
        <dbReference type="ChEBI" id="CHEBI:29950"/>
        <dbReference type="ChEBI" id="CHEBI:30879"/>
        <dbReference type="ChEBI" id="CHEBI:35924"/>
        <dbReference type="ChEBI" id="CHEBI:50058"/>
        <dbReference type="EC" id="1.11.1.24"/>
    </reaction>
</comment>
<evidence type="ECO:0000313" key="13">
    <source>
        <dbReference type="EMBL" id="MBU2690421.1"/>
    </source>
</evidence>
<sequence length="162" mass="18284">MTGRTKTAPAFSLPDKDGRIVNLSDFSGKWIILYFYPKDNTSGCTLEAIDFTAIKKDLARRNAIVIGVSPDRPDSHKNFIQKHRLDVLLLCDEEKKVLKKYGAWGLKKNYGKEYEGVIRTTVLISPDGKIADIWPNVKVRIKRSGGEVKHADAVLQRLDELN</sequence>
<dbReference type="AlphaFoldDB" id="A0A948RUW1"/>
<dbReference type="GO" id="GO:0034599">
    <property type="term" value="P:cellular response to oxidative stress"/>
    <property type="evidence" value="ECO:0007669"/>
    <property type="project" value="TreeGrafter"/>
</dbReference>
<name>A0A948RUW1_UNCEI</name>
<proteinExistence type="inferred from homology"/>
<dbReference type="PANTHER" id="PTHR42801">
    <property type="entry name" value="THIOREDOXIN-DEPENDENT PEROXIDE REDUCTASE"/>
    <property type="match status" value="1"/>
</dbReference>
<keyword evidence="6" id="KW-0560">Oxidoreductase</keyword>
<evidence type="ECO:0000256" key="1">
    <source>
        <dbReference type="ARBA" id="ARBA00003330"/>
    </source>
</evidence>
<evidence type="ECO:0000256" key="6">
    <source>
        <dbReference type="ARBA" id="ARBA00023002"/>
    </source>
</evidence>
<evidence type="ECO:0000256" key="8">
    <source>
        <dbReference type="ARBA" id="ARBA00023284"/>
    </source>
</evidence>
<dbReference type="SUPFAM" id="SSF52833">
    <property type="entry name" value="Thioredoxin-like"/>
    <property type="match status" value="1"/>
</dbReference>
<keyword evidence="4" id="KW-0575">Peroxidase</keyword>
<evidence type="ECO:0000256" key="5">
    <source>
        <dbReference type="ARBA" id="ARBA00022862"/>
    </source>
</evidence>
<accession>A0A948RUW1</accession>
<dbReference type="CDD" id="cd03017">
    <property type="entry name" value="PRX_BCP"/>
    <property type="match status" value="1"/>
</dbReference>
<dbReference type="GO" id="GO:0005737">
    <property type="term" value="C:cytoplasm"/>
    <property type="evidence" value="ECO:0007669"/>
    <property type="project" value="TreeGrafter"/>
</dbReference>
<dbReference type="GO" id="GO:0045454">
    <property type="term" value="P:cell redox homeostasis"/>
    <property type="evidence" value="ECO:0007669"/>
    <property type="project" value="TreeGrafter"/>
</dbReference>
<comment type="function">
    <text evidence="1">Thiol-specific peroxidase that catalyzes the reduction of hydrogen peroxide and organic hydroperoxides to water and alcohols, respectively. Plays a role in cell protection against oxidative stress by detoxifying peroxides and as sensor of hydrogen peroxide-mediated signaling events.</text>
</comment>
<evidence type="ECO:0000256" key="9">
    <source>
        <dbReference type="ARBA" id="ARBA00032824"/>
    </source>
</evidence>
<dbReference type="Gene3D" id="3.40.30.10">
    <property type="entry name" value="Glutaredoxin"/>
    <property type="match status" value="1"/>
</dbReference>
<evidence type="ECO:0000256" key="2">
    <source>
        <dbReference type="ARBA" id="ARBA00011245"/>
    </source>
</evidence>
<reference evidence="13" key="1">
    <citation type="submission" date="2021-05" db="EMBL/GenBank/DDBJ databases">
        <title>Energy efficiency and biological interactions define the core microbiome of deep oligotrophic groundwater.</title>
        <authorList>
            <person name="Mehrshad M."/>
            <person name="Lopez-Fernandez M."/>
            <person name="Bell E."/>
            <person name="Bernier-Latmani R."/>
            <person name="Bertilsson S."/>
            <person name="Dopson M."/>
        </authorList>
    </citation>
    <scope>NUCLEOTIDE SEQUENCE</scope>
    <source>
        <strain evidence="13">Modern_marine.mb.64</strain>
    </source>
</reference>
<feature type="domain" description="Thioredoxin" evidence="12">
    <location>
        <begin position="2"/>
        <end position="162"/>
    </location>
</feature>
<keyword evidence="8" id="KW-0676">Redox-active center</keyword>
<evidence type="ECO:0000256" key="10">
    <source>
        <dbReference type="ARBA" id="ARBA00038489"/>
    </source>
</evidence>
<evidence type="ECO:0000256" key="7">
    <source>
        <dbReference type="ARBA" id="ARBA00023157"/>
    </source>
</evidence>
<evidence type="ECO:0000259" key="12">
    <source>
        <dbReference type="PROSITE" id="PS51352"/>
    </source>
</evidence>
<keyword evidence="5" id="KW-0049">Antioxidant</keyword>
<comment type="caution">
    <text evidence="13">The sequence shown here is derived from an EMBL/GenBank/DDBJ whole genome shotgun (WGS) entry which is preliminary data.</text>
</comment>
<evidence type="ECO:0000256" key="4">
    <source>
        <dbReference type="ARBA" id="ARBA00022559"/>
    </source>
</evidence>
<dbReference type="Proteomes" id="UP000777784">
    <property type="component" value="Unassembled WGS sequence"/>
</dbReference>